<dbReference type="PANTHER" id="PTHR15955">
    <property type="entry name" value="RWD DOMAIN CONTAINING PROTEIN 2"/>
    <property type="match status" value="1"/>
</dbReference>
<dbReference type="STRING" id="2512241.A0A553I4J1"/>
<dbReference type="InterPro" id="IPR017359">
    <property type="entry name" value="Phi-like"/>
</dbReference>
<dbReference type="Proteomes" id="UP000319160">
    <property type="component" value="Unassembled WGS sequence"/>
</dbReference>
<name>A0A553I4J1_9PEZI</name>
<evidence type="ECO:0000313" key="2">
    <source>
        <dbReference type="Proteomes" id="UP000319160"/>
    </source>
</evidence>
<evidence type="ECO:0000313" key="1">
    <source>
        <dbReference type="EMBL" id="TRX95122.1"/>
    </source>
</evidence>
<dbReference type="OrthoDB" id="432412at2759"/>
<protein>
    <recommendedName>
        <fullName evidence="3">RWD domain-containing protein</fullName>
    </recommendedName>
</protein>
<dbReference type="AlphaFoldDB" id="A0A553I4J1"/>
<dbReference type="PANTHER" id="PTHR15955:SF8">
    <property type="entry name" value="RWD DOMAIN-CONTAINING PROTEIN 2B-RELATED"/>
    <property type="match status" value="1"/>
</dbReference>
<sequence length="255" mass="28058">METEAAERFEAELALLLAMYPESLSFSPKARELKYSHYSDSEATAKPPAVLLLRLPNNYPLEGLPEVISAMGHYKEDLRSAAKAVFGSIEAPAGEEVLDALLLAFRDLATSQEDPHHNATTGTIGKSDPQRTNPLANRTVIIWLHHLLNTNKRKLALNPSMAASKVSGITKPGYPGVLIFSGERGAIESHVSELRNQRWQAFQVRYDTDDGGASSEIWRFMHGEGICEVESMSDIAKSIVDPQKRELFLGSIGVK</sequence>
<proteinExistence type="predicted"/>
<accession>A0A553I4J1</accession>
<dbReference type="EMBL" id="VFLP01000017">
    <property type="protein sequence ID" value="TRX95122.1"/>
    <property type="molecule type" value="Genomic_DNA"/>
</dbReference>
<gene>
    <name evidence="1" type="ORF">FHL15_003814</name>
</gene>
<reference evidence="2" key="1">
    <citation type="submission" date="2019-06" db="EMBL/GenBank/DDBJ databases">
        <title>Draft genome sequence of the griseofulvin-producing fungus Xylaria cubensis strain G536.</title>
        <authorList>
            <person name="Mead M.E."/>
            <person name="Raja H.A."/>
            <person name="Steenwyk J.L."/>
            <person name="Knowles S.L."/>
            <person name="Oberlies N.H."/>
            <person name="Rokas A."/>
        </authorList>
    </citation>
    <scope>NUCLEOTIDE SEQUENCE [LARGE SCALE GENOMIC DNA]</scope>
    <source>
        <strain evidence="2">G536</strain>
    </source>
</reference>
<keyword evidence="2" id="KW-1185">Reference proteome</keyword>
<dbReference type="CDD" id="cd11605">
    <property type="entry name" value="RWD_DRWD_ELF-like"/>
    <property type="match status" value="1"/>
</dbReference>
<organism evidence="1 2">
    <name type="scientific">Xylaria flabelliformis</name>
    <dbReference type="NCBI Taxonomy" id="2512241"/>
    <lineage>
        <taxon>Eukaryota</taxon>
        <taxon>Fungi</taxon>
        <taxon>Dikarya</taxon>
        <taxon>Ascomycota</taxon>
        <taxon>Pezizomycotina</taxon>
        <taxon>Sordariomycetes</taxon>
        <taxon>Xylariomycetidae</taxon>
        <taxon>Xylariales</taxon>
        <taxon>Xylariaceae</taxon>
        <taxon>Xylaria</taxon>
    </lineage>
</organism>
<evidence type="ECO:0008006" key="3">
    <source>
        <dbReference type="Google" id="ProtNLM"/>
    </source>
</evidence>
<comment type="caution">
    <text evidence="1">The sequence shown here is derived from an EMBL/GenBank/DDBJ whole genome shotgun (WGS) entry which is preliminary data.</text>
</comment>